<gene>
    <name evidence="3" type="ORF">BDZ31_002641</name>
</gene>
<feature type="active site" description="Tele-phosphohistidine intermediate" evidence="1">
    <location>
        <position position="7"/>
    </location>
</feature>
<evidence type="ECO:0000313" key="4">
    <source>
        <dbReference type="Proteomes" id="UP000585272"/>
    </source>
</evidence>
<dbReference type="InterPro" id="IPR029033">
    <property type="entry name" value="His_PPase_superfam"/>
</dbReference>
<organism evidence="3 4">
    <name type="scientific">Conexibacter arvalis</name>
    <dbReference type="NCBI Taxonomy" id="912552"/>
    <lineage>
        <taxon>Bacteria</taxon>
        <taxon>Bacillati</taxon>
        <taxon>Actinomycetota</taxon>
        <taxon>Thermoleophilia</taxon>
        <taxon>Solirubrobacterales</taxon>
        <taxon>Conexibacteraceae</taxon>
        <taxon>Conexibacter</taxon>
    </lineage>
</organism>
<feature type="binding site" evidence="2">
    <location>
        <position position="56"/>
    </location>
    <ligand>
        <name>substrate</name>
    </ligand>
</feature>
<reference evidence="3 4" key="1">
    <citation type="submission" date="2020-08" db="EMBL/GenBank/DDBJ databases">
        <title>Genomic Encyclopedia of Archaeal and Bacterial Type Strains, Phase II (KMG-II): from individual species to whole genera.</title>
        <authorList>
            <person name="Goeker M."/>
        </authorList>
    </citation>
    <scope>NUCLEOTIDE SEQUENCE [LARGE SCALE GENOMIC DNA]</scope>
    <source>
        <strain evidence="3 4">DSM 23288</strain>
    </source>
</reference>
<dbReference type="PANTHER" id="PTHR48100:SF1">
    <property type="entry name" value="HISTIDINE PHOSPHATASE FAMILY PROTEIN-RELATED"/>
    <property type="match status" value="1"/>
</dbReference>
<name>A0A840IE41_9ACTN</name>
<dbReference type="SUPFAM" id="SSF53254">
    <property type="entry name" value="Phosphoglycerate mutase-like"/>
    <property type="match status" value="1"/>
</dbReference>
<keyword evidence="3" id="KW-0413">Isomerase</keyword>
<evidence type="ECO:0000256" key="2">
    <source>
        <dbReference type="PIRSR" id="PIRSR613078-2"/>
    </source>
</evidence>
<keyword evidence="4" id="KW-1185">Reference proteome</keyword>
<dbReference type="InterPro" id="IPR050275">
    <property type="entry name" value="PGM_Phosphatase"/>
</dbReference>
<evidence type="ECO:0000256" key="1">
    <source>
        <dbReference type="PIRSR" id="PIRSR613078-1"/>
    </source>
</evidence>
<dbReference type="EC" id="5.4.2.12" evidence="3"/>
<feature type="active site" description="Proton donor/acceptor" evidence="1">
    <location>
        <position position="80"/>
    </location>
</feature>
<comment type="caution">
    <text evidence="3">The sequence shown here is derived from an EMBL/GenBank/DDBJ whole genome shotgun (WGS) entry which is preliminary data.</text>
</comment>
<dbReference type="CDD" id="cd07067">
    <property type="entry name" value="HP_PGM_like"/>
    <property type="match status" value="1"/>
</dbReference>
<dbReference type="GO" id="GO:0016791">
    <property type="term" value="F:phosphatase activity"/>
    <property type="evidence" value="ECO:0007669"/>
    <property type="project" value="TreeGrafter"/>
</dbReference>
<proteinExistence type="predicted"/>
<dbReference type="EMBL" id="JACHNU010000003">
    <property type="protein sequence ID" value="MBB4663052.1"/>
    <property type="molecule type" value="Genomic_DNA"/>
</dbReference>
<accession>A0A840IE41</accession>
<dbReference type="Proteomes" id="UP000585272">
    <property type="component" value="Unassembled WGS sequence"/>
</dbReference>
<dbReference type="GO" id="GO:0005737">
    <property type="term" value="C:cytoplasm"/>
    <property type="evidence" value="ECO:0007669"/>
    <property type="project" value="TreeGrafter"/>
</dbReference>
<dbReference type="RefSeq" id="WP_183342754.1">
    <property type="nucleotide sequence ID" value="NZ_JACHNU010000003.1"/>
</dbReference>
<dbReference type="AlphaFoldDB" id="A0A840IE41"/>
<sequence>MIYLARHGRTPYNDEGRFQGQGDVPLDETGLRQARELAENAVPYGFKVLWASPLIRARQTAEAVAAATGLEIRFDPRLMETHTGDWTDRSFAEMLAADPEGFEAWRVGDPGFAFPGGESFQEQGDRVMAAIAEIEQGPQPALVVCHGVAIRLALARRRGEPGPGPGPIANGAIVPLDGGVAAAEKPPSATETAAS</sequence>
<dbReference type="Gene3D" id="3.40.50.1240">
    <property type="entry name" value="Phosphoglycerate mutase-like"/>
    <property type="match status" value="1"/>
</dbReference>
<dbReference type="SMART" id="SM00855">
    <property type="entry name" value="PGAM"/>
    <property type="match status" value="1"/>
</dbReference>
<evidence type="ECO:0000313" key="3">
    <source>
        <dbReference type="EMBL" id="MBB4663052.1"/>
    </source>
</evidence>
<dbReference type="Pfam" id="PF00300">
    <property type="entry name" value="His_Phos_1"/>
    <property type="match status" value="1"/>
</dbReference>
<dbReference type="PANTHER" id="PTHR48100">
    <property type="entry name" value="BROAD-SPECIFICITY PHOSPHATASE YOR283W-RELATED"/>
    <property type="match status" value="1"/>
</dbReference>
<dbReference type="InterPro" id="IPR013078">
    <property type="entry name" value="His_Pase_superF_clade-1"/>
</dbReference>
<feature type="binding site" evidence="2">
    <location>
        <begin position="6"/>
        <end position="13"/>
    </location>
    <ligand>
        <name>substrate</name>
    </ligand>
</feature>
<dbReference type="GO" id="GO:0004619">
    <property type="term" value="F:phosphoglycerate mutase activity"/>
    <property type="evidence" value="ECO:0007669"/>
    <property type="project" value="UniProtKB-EC"/>
</dbReference>
<protein>
    <submittedName>
        <fullName evidence="3">Putative phosphoglycerate mutase</fullName>
        <ecNumber evidence="3">5.4.2.12</ecNumber>
    </submittedName>
</protein>